<protein>
    <submittedName>
        <fullName evidence="1">Uncharacterized protein</fullName>
    </submittedName>
</protein>
<evidence type="ECO:0000313" key="2">
    <source>
        <dbReference type="Proteomes" id="UP000587070"/>
    </source>
</evidence>
<comment type="caution">
    <text evidence="1">The sequence shown here is derived from an EMBL/GenBank/DDBJ whole genome shotgun (WGS) entry which is preliminary data.</text>
</comment>
<dbReference type="OrthoDB" id="9181795at2"/>
<dbReference type="RefSeq" id="WP_153115411.1">
    <property type="nucleotide sequence ID" value="NZ_JACIGE010000003.1"/>
</dbReference>
<evidence type="ECO:0000313" key="1">
    <source>
        <dbReference type="EMBL" id="MBB4246918.1"/>
    </source>
</evidence>
<dbReference type="Proteomes" id="UP000587070">
    <property type="component" value="Unassembled WGS sequence"/>
</dbReference>
<dbReference type="EMBL" id="JACIGE010000003">
    <property type="protein sequence ID" value="MBB4246918.1"/>
    <property type="molecule type" value="Genomic_DNA"/>
</dbReference>
<name>A0A840G881_RHOTE</name>
<sequence>MSFAPPRPSTNAQPAVQAALRRILSILVRGRRSWLGLLLLFAVGSPATATEESLGRLFFTPERRQALDRQRALHQEDRAQASEDATLTINGVVTRSSGKRTAWINGVPQNENDIDSGVAVTPRAHDPASVVVRPGESPATRARVGETINRSTGETHSLLDDGRIVVHRRGGDERR</sequence>
<reference evidence="1 2" key="1">
    <citation type="submission" date="2020-08" db="EMBL/GenBank/DDBJ databases">
        <title>Genome sequencing of Purple Non-Sulfur Bacteria from various extreme environments.</title>
        <authorList>
            <person name="Mayer M."/>
        </authorList>
    </citation>
    <scope>NUCLEOTIDE SEQUENCE [LARGE SCALE GENOMIC DNA]</scope>
    <source>
        <strain evidence="1 2">2761</strain>
    </source>
</reference>
<keyword evidence="2" id="KW-1185">Reference proteome</keyword>
<gene>
    <name evidence="1" type="ORF">GGD90_001281</name>
</gene>
<dbReference type="AlphaFoldDB" id="A0A840G881"/>
<organism evidence="1 2">
    <name type="scientific">Rhodocyclus tenuis</name>
    <name type="common">Rhodospirillum tenue</name>
    <dbReference type="NCBI Taxonomy" id="1066"/>
    <lineage>
        <taxon>Bacteria</taxon>
        <taxon>Pseudomonadati</taxon>
        <taxon>Pseudomonadota</taxon>
        <taxon>Betaproteobacteria</taxon>
        <taxon>Rhodocyclales</taxon>
        <taxon>Rhodocyclaceae</taxon>
        <taxon>Rhodocyclus</taxon>
    </lineage>
</organism>
<proteinExistence type="predicted"/>
<accession>A0A840G881</accession>